<dbReference type="GO" id="GO:0005634">
    <property type="term" value="C:nucleus"/>
    <property type="evidence" value="ECO:0007669"/>
    <property type="project" value="UniProtKB-SubCell"/>
</dbReference>
<comment type="caution">
    <text evidence="11">The sequence shown here is derived from an EMBL/GenBank/DDBJ whole genome shotgun (WGS) entry which is preliminary data.</text>
</comment>
<keyword evidence="7" id="KW-0539">Nucleus</keyword>
<dbReference type="FunFam" id="3.30.730.10:FF:000001">
    <property type="entry name" value="Ethylene-responsive transcription factor 2"/>
    <property type="match status" value="1"/>
</dbReference>
<evidence type="ECO:0000256" key="3">
    <source>
        <dbReference type="ARBA" id="ARBA00023016"/>
    </source>
</evidence>
<dbReference type="PANTHER" id="PTHR31241">
    <property type="entry name" value="DEHYDRATION-RESPONSIVE ELEMENT-BINDING PROTEIN 2C"/>
    <property type="match status" value="1"/>
</dbReference>
<evidence type="ECO:0000313" key="11">
    <source>
        <dbReference type="EMBL" id="RDX65433.1"/>
    </source>
</evidence>
<dbReference type="GO" id="GO:0003700">
    <property type="term" value="F:DNA-binding transcription factor activity"/>
    <property type="evidence" value="ECO:0007669"/>
    <property type="project" value="InterPro"/>
</dbReference>
<keyword evidence="3" id="KW-0346">Stress response</keyword>
<evidence type="ECO:0000256" key="2">
    <source>
        <dbReference type="ARBA" id="ARBA00023015"/>
    </source>
</evidence>
<accession>A0A371EHA7</accession>
<dbReference type="AlphaFoldDB" id="A0A371EHA7"/>
<sequence>MLQEARPNRKGGLRDEESFWRIATRKQTPPRCRKRKSRKRRSGGSDSVEDTLEKWKEYNRQQQLGIRANGMEVIHKAPAKGSRKGCMRGKGGPQNSDYKFRGVRQRIWGKWVAEIREPINSKLVGEKPNRLWLGTFSTALEAALAYDEAAKAMYGPCARLNFPESSMEPLDSNGSLLSLSSSTFSGCNKKSPSASPDTLNGGDVAQAEELEGNLHRSHEEKPRFSKVGVFEETEEKPVFCCMADDSIEELKDMTIGFEECKAKALKNVKSEAAGESEGVERELEEVVKISGISEESNHLQMNTRGNYCSSSDATEHEILVKSEETRGESVEALKSTELSCSNHCLGYMHNMLPDSNSRPNYEQFNNTQTEASIAKKHTEEVISEILGLCHSKCLQISHSQLPNEQYRSEHFDEMKTKLKGLECKPRANSINYKNQAPIVGDSNHPSMQGIHLFGGGTVGPIESMSQVEALNNINANRNSLPSGHSRKLSDLPQHLHKIGGYFPEHWNSMQFADLEVGYDYSFLRPDYDFGLVEEQKLLDICFPHVGS</sequence>
<name>A0A371EHA7_MUCPR</name>
<evidence type="ECO:0000256" key="4">
    <source>
        <dbReference type="ARBA" id="ARBA00023125"/>
    </source>
</evidence>
<comment type="subcellular location">
    <subcellularLocation>
        <location evidence="1">Nucleus</location>
    </subcellularLocation>
</comment>
<dbReference type="Gene3D" id="3.30.730.10">
    <property type="entry name" value="AP2/ERF domain"/>
    <property type="match status" value="1"/>
</dbReference>
<dbReference type="PRINTS" id="PR00367">
    <property type="entry name" value="ETHRSPELEMNT"/>
</dbReference>
<evidence type="ECO:0000256" key="9">
    <source>
        <dbReference type="SAM" id="MobiDB-lite"/>
    </source>
</evidence>
<dbReference type="InterPro" id="IPR036955">
    <property type="entry name" value="AP2/ERF_dom_sf"/>
</dbReference>
<evidence type="ECO:0000256" key="5">
    <source>
        <dbReference type="ARBA" id="ARBA00023159"/>
    </source>
</evidence>
<gene>
    <name evidence="11" type="primary">DREB2A</name>
    <name evidence="11" type="ORF">CR513_55906</name>
</gene>
<keyword evidence="6" id="KW-0804">Transcription</keyword>
<reference evidence="11" key="1">
    <citation type="submission" date="2018-05" db="EMBL/GenBank/DDBJ databases">
        <title>Draft genome of Mucuna pruriens seed.</title>
        <authorList>
            <person name="Nnadi N.E."/>
            <person name="Vos R."/>
            <person name="Hasami M.H."/>
            <person name="Devisetty U.K."/>
            <person name="Aguiy J.C."/>
        </authorList>
    </citation>
    <scope>NUCLEOTIDE SEQUENCE [LARGE SCALE GENOMIC DNA]</scope>
    <source>
        <strain evidence="11">JCA_2017</strain>
    </source>
</reference>
<feature type="compositionally biased region" description="Basic residues" evidence="9">
    <location>
        <begin position="31"/>
        <end position="42"/>
    </location>
</feature>
<dbReference type="CDD" id="cd00018">
    <property type="entry name" value="AP2"/>
    <property type="match status" value="1"/>
</dbReference>
<dbReference type="PROSITE" id="PS51032">
    <property type="entry name" value="AP2_ERF"/>
    <property type="match status" value="1"/>
</dbReference>
<evidence type="ECO:0000313" key="12">
    <source>
        <dbReference type="Proteomes" id="UP000257109"/>
    </source>
</evidence>
<organism evidence="11 12">
    <name type="scientific">Mucuna pruriens</name>
    <name type="common">Velvet bean</name>
    <name type="synonym">Dolichos pruriens</name>
    <dbReference type="NCBI Taxonomy" id="157652"/>
    <lineage>
        <taxon>Eukaryota</taxon>
        <taxon>Viridiplantae</taxon>
        <taxon>Streptophyta</taxon>
        <taxon>Embryophyta</taxon>
        <taxon>Tracheophyta</taxon>
        <taxon>Spermatophyta</taxon>
        <taxon>Magnoliopsida</taxon>
        <taxon>eudicotyledons</taxon>
        <taxon>Gunneridae</taxon>
        <taxon>Pentapetalae</taxon>
        <taxon>rosids</taxon>
        <taxon>fabids</taxon>
        <taxon>Fabales</taxon>
        <taxon>Fabaceae</taxon>
        <taxon>Papilionoideae</taxon>
        <taxon>50 kb inversion clade</taxon>
        <taxon>NPAAA clade</taxon>
        <taxon>indigoferoid/millettioid clade</taxon>
        <taxon>Phaseoleae</taxon>
        <taxon>Mucuna</taxon>
    </lineage>
</organism>
<evidence type="ECO:0000259" key="10">
    <source>
        <dbReference type="PROSITE" id="PS51032"/>
    </source>
</evidence>
<dbReference type="SMART" id="SM00380">
    <property type="entry name" value="AP2"/>
    <property type="match status" value="1"/>
</dbReference>
<keyword evidence="2" id="KW-0805">Transcription regulation</keyword>
<evidence type="ECO:0000256" key="8">
    <source>
        <dbReference type="ARBA" id="ARBA00024343"/>
    </source>
</evidence>
<dbReference type="STRING" id="157652.A0A371EHA7"/>
<dbReference type="InterPro" id="IPR016177">
    <property type="entry name" value="DNA-bd_dom_sf"/>
</dbReference>
<dbReference type="OrthoDB" id="550883at2759"/>
<keyword evidence="5" id="KW-0010">Activator</keyword>
<comment type="similarity">
    <text evidence="8">Belongs to the AP2/ERF transcription factor family. ERF subfamily.</text>
</comment>
<dbReference type="GO" id="GO:0000976">
    <property type="term" value="F:transcription cis-regulatory region binding"/>
    <property type="evidence" value="ECO:0007669"/>
    <property type="project" value="TreeGrafter"/>
</dbReference>
<evidence type="ECO:0000256" key="6">
    <source>
        <dbReference type="ARBA" id="ARBA00023163"/>
    </source>
</evidence>
<evidence type="ECO:0000256" key="7">
    <source>
        <dbReference type="ARBA" id="ARBA00023242"/>
    </source>
</evidence>
<dbReference type="PANTHER" id="PTHR31241:SF62">
    <property type="entry name" value="DEHYDRATION-RESPONSIVE ELEMENT-BINDING PROTEIN 2D"/>
    <property type="match status" value="1"/>
</dbReference>
<dbReference type="SUPFAM" id="SSF54171">
    <property type="entry name" value="DNA-binding domain"/>
    <property type="match status" value="1"/>
</dbReference>
<keyword evidence="4" id="KW-0238">DNA-binding</keyword>
<evidence type="ECO:0000256" key="1">
    <source>
        <dbReference type="ARBA" id="ARBA00004123"/>
    </source>
</evidence>
<dbReference type="GO" id="GO:0006950">
    <property type="term" value="P:response to stress"/>
    <property type="evidence" value="ECO:0007669"/>
    <property type="project" value="TreeGrafter"/>
</dbReference>
<proteinExistence type="inferred from homology"/>
<dbReference type="Proteomes" id="UP000257109">
    <property type="component" value="Unassembled WGS sequence"/>
</dbReference>
<keyword evidence="12" id="KW-1185">Reference proteome</keyword>
<dbReference type="GO" id="GO:0045893">
    <property type="term" value="P:positive regulation of DNA-templated transcription"/>
    <property type="evidence" value="ECO:0007669"/>
    <property type="project" value="TreeGrafter"/>
</dbReference>
<feature type="region of interest" description="Disordered" evidence="9">
    <location>
        <begin position="1"/>
        <end position="52"/>
    </location>
</feature>
<protein>
    <submittedName>
        <fullName evidence="11">Dehydration-responsive element-binding protein 2A</fullName>
    </submittedName>
</protein>
<feature type="domain" description="AP2/ERF" evidence="10">
    <location>
        <begin position="99"/>
        <end position="163"/>
    </location>
</feature>
<dbReference type="EMBL" id="QJKJ01013904">
    <property type="protein sequence ID" value="RDX65433.1"/>
    <property type="molecule type" value="Genomic_DNA"/>
</dbReference>
<dbReference type="Pfam" id="PF00847">
    <property type="entry name" value="AP2"/>
    <property type="match status" value="1"/>
</dbReference>
<dbReference type="InterPro" id="IPR001471">
    <property type="entry name" value="AP2/ERF_dom"/>
</dbReference>
<feature type="non-terminal residue" evidence="11">
    <location>
        <position position="1"/>
    </location>
</feature>